<accession>A0A1E1K6Y7</accession>
<evidence type="ECO:0000313" key="2">
    <source>
        <dbReference type="EMBL" id="CZS93843.1"/>
    </source>
</evidence>
<dbReference type="InterPro" id="IPR006357">
    <property type="entry name" value="HAD-SF_hydro_IIA"/>
</dbReference>
<protein>
    <submittedName>
        <fullName evidence="2">Related to cat eye syndrome critical region protein 5</fullName>
    </submittedName>
</protein>
<dbReference type="NCBIfam" id="TIGR01460">
    <property type="entry name" value="HAD-SF-IIA"/>
    <property type="match status" value="1"/>
</dbReference>
<evidence type="ECO:0000313" key="3">
    <source>
        <dbReference type="Proteomes" id="UP000178129"/>
    </source>
</evidence>
<dbReference type="AlphaFoldDB" id="A0A1E1K6Y7"/>
<feature type="region of interest" description="Disordered" evidence="1">
    <location>
        <begin position="1"/>
        <end position="34"/>
    </location>
</feature>
<keyword evidence="3" id="KW-1185">Reference proteome</keyword>
<name>A0A1E1K6Y7_9HELO</name>
<dbReference type="EMBL" id="FJUW01000007">
    <property type="protein sequence ID" value="CZS93843.1"/>
    <property type="molecule type" value="Genomic_DNA"/>
</dbReference>
<dbReference type="GO" id="GO:0046474">
    <property type="term" value="P:glycerophospholipid biosynthetic process"/>
    <property type="evidence" value="ECO:0007669"/>
    <property type="project" value="TreeGrafter"/>
</dbReference>
<dbReference type="Gene3D" id="3.40.50.1000">
    <property type="entry name" value="HAD superfamily/HAD-like"/>
    <property type="match status" value="2"/>
</dbReference>
<gene>
    <name evidence="2" type="ORF">RCO7_08022</name>
</gene>
<evidence type="ECO:0000256" key="1">
    <source>
        <dbReference type="SAM" id="MobiDB-lite"/>
    </source>
</evidence>
<comment type="caution">
    <text evidence="2">The sequence shown here is derived from an EMBL/GenBank/DDBJ whole genome shotgun (WGS) entry which is preliminary data.</text>
</comment>
<dbReference type="InterPro" id="IPR050324">
    <property type="entry name" value="CDP-alcohol_PTase-I"/>
</dbReference>
<sequence length="412" mass="44639">MSETKGRSVRSRAASIGPTSIAKSALPRSKAGKGRSRAATIQLISIAERAPCKREEKDFGFAFDIDGVIYKSGELCPGAKEAMKFLAKNNIPFVFLTNGGGKTECVRAKDMAENLGVPVTCDQFIQAHTPFKQYAADFEDKVVLVLGGVGDACREVAESAYGYKNVVTSADFVIAAPGVSPFDEMHGDYFKKTARALPETMNASGSQSGVKISAIFIYSSPREWCLDLQIIIDLLLSESGIFGTVSSNNKSPELPNNGYLQDGQPKLYFANPDVTYATKYHLPRICQGTFKLALEGMWKGLTGTELIANEHYIQIGKPTQLQFEYGEKSLRAVAKGDLKTVYMVGDGPQSDIAGANNYKSPWGSTWKSILVQTGIHQAGTVPEYEPTVEVGNVLDAVTWALRQEGIECEVVG</sequence>
<dbReference type="Pfam" id="PF13344">
    <property type="entry name" value="Hydrolase_6"/>
    <property type="match status" value="1"/>
</dbReference>
<dbReference type="Proteomes" id="UP000178129">
    <property type="component" value="Unassembled WGS sequence"/>
</dbReference>
<dbReference type="STRING" id="914237.A0A1E1K6Y7"/>
<organism evidence="2 3">
    <name type="scientific">Rhynchosporium graminicola</name>
    <dbReference type="NCBI Taxonomy" id="2792576"/>
    <lineage>
        <taxon>Eukaryota</taxon>
        <taxon>Fungi</taxon>
        <taxon>Dikarya</taxon>
        <taxon>Ascomycota</taxon>
        <taxon>Pezizomycotina</taxon>
        <taxon>Leotiomycetes</taxon>
        <taxon>Helotiales</taxon>
        <taxon>Ploettnerulaceae</taxon>
        <taxon>Rhynchosporium</taxon>
    </lineage>
</organism>
<dbReference type="InterPro" id="IPR023214">
    <property type="entry name" value="HAD_sf"/>
</dbReference>
<dbReference type="PANTHER" id="PTHR14269">
    <property type="entry name" value="CDP-DIACYLGLYCEROL--GLYCEROL-3-PHOSPHATE 3-PHOSPHATIDYLTRANSFERASE-RELATED"/>
    <property type="match status" value="1"/>
</dbReference>
<dbReference type="InParanoid" id="A0A1E1K6Y7"/>
<dbReference type="SUPFAM" id="SSF56784">
    <property type="entry name" value="HAD-like"/>
    <property type="match status" value="1"/>
</dbReference>
<dbReference type="PANTHER" id="PTHR14269:SF57">
    <property type="entry name" value="SUPERFAMILY HYDROLASE, PUTATIVE (AFU_ORTHOLOGUE AFUA_2G02580)-RELATED"/>
    <property type="match status" value="1"/>
</dbReference>
<reference evidence="3" key="1">
    <citation type="submission" date="2016-03" db="EMBL/GenBank/DDBJ databases">
        <authorList>
            <person name="Ploux O."/>
        </authorList>
    </citation>
    <scope>NUCLEOTIDE SEQUENCE [LARGE SCALE GENOMIC DNA]</scope>
    <source>
        <strain evidence="3">UK7</strain>
    </source>
</reference>
<dbReference type="GO" id="GO:0005739">
    <property type="term" value="C:mitochondrion"/>
    <property type="evidence" value="ECO:0007669"/>
    <property type="project" value="TreeGrafter"/>
</dbReference>
<dbReference type="InterPro" id="IPR006353">
    <property type="entry name" value="HAD-SF_hydro_IIA_CECR5"/>
</dbReference>
<proteinExistence type="predicted"/>
<dbReference type="Pfam" id="PF13242">
    <property type="entry name" value="Hydrolase_like"/>
    <property type="match status" value="1"/>
</dbReference>
<dbReference type="NCBIfam" id="TIGR01456">
    <property type="entry name" value="CECR5"/>
    <property type="match status" value="1"/>
</dbReference>
<dbReference type="InterPro" id="IPR036412">
    <property type="entry name" value="HAD-like_sf"/>
</dbReference>
<dbReference type="FunCoup" id="A0A1E1K6Y7">
    <property type="interactions" value="253"/>
</dbReference>